<evidence type="ECO:0000313" key="3">
    <source>
        <dbReference type="Proteomes" id="UP001558713"/>
    </source>
</evidence>
<dbReference type="InterPro" id="IPR012302">
    <property type="entry name" value="Malic_NAD-bd"/>
</dbReference>
<dbReference type="Proteomes" id="UP001558713">
    <property type="component" value="Unassembled WGS sequence"/>
</dbReference>
<dbReference type="PANTHER" id="PTHR23406">
    <property type="entry name" value="MALIC ENZYME-RELATED"/>
    <property type="match status" value="1"/>
</dbReference>
<feature type="domain" description="Malic enzyme NAD-binding" evidence="1">
    <location>
        <begin position="1"/>
        <end position="97"/>
    </location>
</feature>
<dbReference type="PANTHER" id="PTHR23406:SF89">
    <property type="entry name" value="NADP-DEPENDENT MALIC ENZYME 1"/>
    <property type="match status" value="1"/>
</dbReference>
<keyword evidence="3" id="KW-1185">Reference proteome</keyword>
<organism evidence="2 3">
    <name type="scientific">Cardamine amara subsp. amara</name>
    <dbReference type="NCBI Taxonomy" id="228776"/>
    <lineage>
        <taxon>Eukaryota</taxon>
        <taxon>Viridiplantae</taxon>
        <taxon>Streptophyta</taxon>
        <taxon>Embryophyta</taxon>
        <taxon>Tracheophyta</taxon>
        <taxon>Spermatophyta</taxon>
        <taxon>Magnoliopsida</taxon>
        <taxon>eudicotyledons</taxon>
        <taxon>Gunneridae</taxon>
        <taxon>Pentapetalae</taxon>
        <taxon>rosids</taxon>
        <taxon>malvids</taxon>
        <taxon>Brassicales</taxon>
        <taxon>Brassicaceae</taxon>
        <taxon>Cardamineae</taxon>
        <taxon>Cardamine</taxon>
    </lineage>
</organism>
<evidence type="ECO:0000313" key="2">
    <source>
        <dbReference type="EMBL" id="KAL1208965.1"/>
    </source>
</evidence>
<protein>
    <submittedName>
        <fullName evidence="2">NADP-dependent malic enzyme 1</fullName>
    </submittedName>
</protein>
<dbReference type="AlphaFoldDB" id="A0ABD1B4S5"/>
<dbReference type="InterPro" id="IPR036291">
    <property type="entry name" value="NAD(P)-bd_dom_sf"/>
</dbReference>
<proteinExistence type="predicted"/>
<gene>
    <name evidence="2" type="ORF">V5N11_006493</name>
</gene>
<dbReference type="EMBL" id="JBANAX010000433">
    <property type="protein sequence ID" value="KAL1208965.1"/>
    <property type="molecule type" value="Genomic_DNA"/>
</dbReference>
<sequence>MALSNPTTQSECTAKEAYTWSKARAIFASGSPFDPVEYEGNMFVSTQANIFPGFGLGLVISGAHEDMLLAAEKYEKGMIYPWFSSIRKISAHIAANCIN</sequence>
<reference evidence="2 3" key="1">
    <citation type="submission" date="2024-04" db="EMBL/GenBank/DDBJ databases">
        <title>Genome assembly C_amara_ONT_v2.</title>
        <authorList>
            <person name="Yant L."/>
            <person name="Moore C."/>
            <person name="Slenker M."/>
        </authorList>
    </citation>
    <scope>NUCLEOTIDE SEQUENCE [LARGE SCALE GENOMIC DNA]</scope>
    <source>
        <tissue evidence="2">Leaf</tissue>
    </source>
</reference>
<comment type="caution">
    <text evidence="2">The sequence shown here is derived from an EMBL/GenBank/DDBJ whole genome shotgun (WGS) entry which is preliminary data.</text>
</comment>
<dbReference type="Gene3D" id="3.40.50.720">
    <property type="entry name" value="NAD(P)-binding Rossmann-like Domain"/>
    <property type="match status" value="1"/>
</dbReference>
<dbReference type="SUPFAM" id="SSF51735">
    <property type="entry name" value="NAD(P)-binding Rossmann-fold domains"/>
    <property type="match status" value="1"/>
</dbReference>
<name>A0ABD1B4S5_CARAN</name>
<accession>A0ABD1B4S5</accession>
<dbReference type="Pfam" id="PF03949">
    <property type="entry name" value="Malic_M"/>
    <property type="match status" value="1"/>
</dbReference>
<evidence type="ECO:0000259" key="1">
    <source>
        <dbReference type="Pfam" id="PF03949"/>
    </source>
</evidence>